<dbReference type="EMBL" id="MFKF01000231">
    <property type="protein sequence ID" value="OGG49421.1"/>
    <property type="molecule type" value="Genomic_DNA"/>
</dbReference>
<gene>
    <name evidence="2" type="ORF">A3F84_23690</name>
</gene>
<sequence length="192" mass="21558">MSAARKRWLMLVRESIRTDAAPEMLLPLCAEHLWLSHSSDDARLADRATRNALEISARRLRQAAAKLEDEERRLERSKASVWYRAKSPAYVLGQRRRIVTDMPRCPACERVAVARDRTIAQALEQARDGGERAAGLCMKHFAYARVIAPAGALRESLTRAQVKQLRSLARELSVATSVSRQRALFFLSGTAC</sequence>
<proteinExistence type="predicted"/>
<reference evidence="2 3" key="1">
    <citation type="journal article" date="2016" name="Nat. Commun.">
        <title>Thousands of microbial genomes shed light on interconnected biogeochemical processes in an aquifer system.</title>
        <authorList>
            <person name="Anantharaman K."/>
            <person name="Brown C.T."/>
            <person name="Hug L.A."/>
            <person name="Sharon I."/>
            <person name="Castelle C.J."/>
            <person name="Probst A.J."/>
            <person name="Thomas B.C."/>
            <person name="Singh A."/>
            <person name="Wilkins M.J."/>
            <person name="Karaoz U."/>
            <person name="Brodie E.L."/>
            <person name="Williams K.H."/>
            <person name="Hubbard S.S."/>
            <person name="Banfield J.F."/>
        </authorList>
    </citation>
    <scope>NUCLEOTIDE SEQUENCE [LARGE SCALE GENOMIC DNA]</scope>
    <source>
        <strain evidence="3">RIFCSPLOWO2_12_FULL_64_10</strain>
    </source>
</reference>
<evidence type="ECO:0000313" key="3">
    <source>
        <dbReference type="Proteomes" id="UP000178606"/>
    </source>
</evidence>
<comment type="caution">
    <text evidence="2">The sequence shown here is derived from an EMBL/GenBank/DDBJ whole genome shotgun (WGS) entry which is preliminary data.</text>
</comment>
<dbReference type="AlphaFoldDB" id="A0A1F6CKB8"/>
<dbReference type="Proteomes" id="UP000178606">
    <property type="component" value="Unassembled WGS sequence"/>
</dbReference>
<accession>A0A1F6CKB8</accession>
<organism evidence="2 3">
    <name type="scientific">Handelsmanbacteria sp. (strain RIFCSPLOWO2_12_FULL_64_10)</name>
    <dbReference type="NCBI Taxonomy" id="1817868"/>
    <lineage>
        <taxon>Bacteria</taxon>
        <taxon>Candidatus Handelsmaniibacteriota</taxon>
    </lineage>
</organism>
<evidence type="ECO:0000256" key="1">
    <source>
        <dbReference type="SAM" id="Coils"/>
    </source>
</evidence>
<name>A0A1F6CKB8_HANXR</name>
<feature type="coiled-coil region" evidence="1">
    <location>
        <begin position="50"/>
        <end position="80"/>
    </location>
</feature>
<keyword evidence="1" id="KW-0175">Coiled coil</keyword>
<protein>
    <submittedName>
        <fullName evidence="2">Uncharacterized protein</fullName>
    </submittedName>
</protein>
<evidence type="ECO:0000313" key="2">
    <source>
        <dbReference type="EMBL" id="OGG49421.1"/>
    </source>
</evidence>